<dbReference type="EMBL" id="ML005261">
    <property type="protein sequence ID" value="RKP19245.1"/>
    <property type="molecule type" value="Genomic_DNA"/>
</dbReference>
<feature type="coiled-coil region" evidence="1">
    <location>
        <begin position="73"/>
        <end position="107"/>
    </location>
</feature>
<evidence type="ECO:0000256" key="1">
    <source>
        <dbReference type="SAM" id="Coils"/>
    </source>
</evidence>
<name>A0A4P9YIN3_ROZAC</name>
<dbReference type="AlphaFoldDB" id="A0A4P9YIN3"/>
<proteinExistence type="predicted"/>
<accession>A0A4P9YIN3</accession>
<dbReference type="Proteomes" id="UP000281549">
    <property type="component" value="Unassembled WGS sequence"/>
</dbReference>
<sequence length="108" mass="12681">MQVLQSTNIPWSNILSFNLLKQRNDPIFDELIDSLIDSNATKDDLKRSIDEWVNLFNFMKQGLILRTEYLATADEEITQLQNAQIQNSKYEDQVMELKEENRRSQGMV</sequence>
<gene>
    <name evidence="2" type="ORF">ROZALSC1DRAFT_22448</name>
</gene>
<keyword evidence="1" id="KW-0175">Coiled coil</keyword>
<evidence type="ECO:0000313" key="2">
    <source>
        <dbReference type="EMBL" id="RKP19245.1"/>
    </source>
</evidence>
<evidence type="ECO:0000313" key="3">
    <source>
        <dbReference type="Proteomes" id="UP000281549"/>
    </source>
</evidence>
<reference evidence="3" key="1">
    <citation type="journal article" date="2018" name="Nat. Microbiol.">
        <title>Leveraging single-cell genomics to expand the fungal tree of life.</title>
        <authorList>
            <person name="Ahrendt S.R."/>
            <person name="Quandt C.A."/>
            <person name="Ciobanu D."/>
            <person name="Clum A."/>
            <person name="Salamov A."/>
            <person name="Andreopoulos B."/>
            <person name="Cheng J.F."/>
            <person name="Woyke T."/>
            <person name="Pelin A."/>
            <person name="Henrissat B."/>
            <person name="Reynolds N.K."/>
            <person name="Benny G.L."/>
            <person name="Smith M.E."/>
            <person name="James T.Y."/>
            <person name="Grigoriev I.V."/>
        </authorList>
    </citation>
    <scope>NUCLEOTIDE SEQUENCE [LARGE SCALE GENOMIC DNA]</scope>
    <source>
        <strain evidence="3">CSF55</strain>
    </source>
</reference>
<protein>
    <submittedName>
        <fullName evidence="2">Uncharacterized protein</fullName>
    </submittedName>
</protein>
<organism evidence="2 3">
    <name type="scientific">Rozella allomycis (strain CSF55)</name>
    <dbReference type="NCBI Taxonomy" id="988480"/>
    <lineage>
        <taxon>Eukaryota</taxon>
        <taxon>Fungi</taxon>
        <taxon>Fungi incertae sedis</taxon>
        <taxon>Cryptomycota</taxon>
        <taxon>Cryptomycota incertae sedis</taxon>
        <taxon>Rozella</taxon>
    </lineage>
</organism>